<evidence type="ECO:0000313" key="2">
    <source>
        <dbReference type="EMBL" id="MFK7000217.1"/>
    </source>
</evidence>
<keyword evidence="3" id="KW-1185">Reference proteome</keyword>
<accession>A0ABW8P6P4</accession>
<evidence type="ECO:0000259" key="1">
    <source>
        <dbReference type="Pfam" id="PF13612"/>
    </source>
</evidence>
<protein>
    <submittedName>
        <fullName evidence="2">Transposase</fullName>
    </submittedName>
</protein>
<dbReference type="InterPro" id="IPR025668">
    <property type="entry name" value="Tnp_DDE_dom"/>
</dbReference>
<dbReference type="EMBL" id="JAZGZP010000006">
    <property type="protein sequence ID" value="MFK7000217.1"/>
    <property type="molecule type" value="Genomic_DNA"/>
</dbReference>
<gene>
    <name evidence="2" type="ORF">V3I07_04835</name>
</gene>
<organism evidence="2 3">
    <name type="scientific">Flavobacterium oreochromis</name>
    <dbReference type="NCBI Taxonomy" id="2906078"/>
    <lineage>
        <taxon>Bacteria</taxon>
        <taxon>Pseudomonadati</taxon>
        <taxon>Bacteroidota</taxon>
        <taxon>Flavobacteriia</taxon>
        <taxon>Flavobacteriales</taxon>
        <taxon>Flavobacteriaceae</taxon>
        <taxon>Flavobacterium</taxon>
    </lineage>
</organism>
<dbReference type="Proteomes" id="UP001621706">
    <property type="component" value="Unassembled WGS sequence"/>
</dbReference>
<evidence type="ECO:0000313" key="3">
    <source>
        <dbReference type="Proteomes" id="UP001621706"/>
    </source>
</evidence>
<name>A0ABW8P6P4_9FLAO</name>
<dbReference type="RefSeq" id="WP_088397769.1">
    <property type="nucleotide sequence ID" value="NZ_JAZGZP010000006.1"/>
</dbReference>
<sequence length="110" mass="12425">MGFNLHVITNDCGGIIDPTLTPTNAHNTNPLKMKGFIDKLPGKLLGDKGYLSKELFQSLFENRIHLVTKLQKNIKTKLLTRIQDAFHLIKRAIIGRISASLKKYFSSRAF</sequence>
<feature type="domain" description="Transposase DDE" evidence="1">
    <location>
        <begin position="2"/>
        <end position="104"/>
    </location>
</feature>
<reference evidence="2 3" key="1">
    <citation type="submission" date="2024-02" db="EMBL/GenBank/DDBJ databases">
        <title>Comparative Genomic Analysis of Flavobacterium Species Causing Columnaris Disease of Freshwater Fish in Thailand: Insights into Virulence and Resistance Mechanisms.</title>
        <authorList>
            <person name="Nguyen D."/>
            <person name="Chokmangmeepisarn P."/>
            <person name="Khianchaikhan K."/>
            <person name="Morishita M."/>
            <person name="Bunnoy A."/>
            <person name="Rodkhum C."/>
        </authorList>
    </citation>
    <scope>NUCLEOTIDE SEQUENCE [LARGE SCALE GENOMIC DNA]</scope>
    <source>
        <strain evidence="2 3">CNRT2201</strain>
    </source>
</reference>
<comment type="caution">
    <text evidence="2">The sequence shown here is derived from an EMBL/GenBank/DDBJ whole genome shotgun (WGS) entry which is preliminary data.</text>
</comment>
<dbReference type="Pfam" id="PF13612">
    <property type="entry name" value="DDE_Tnp_1_3"/>
    <property type="match status" value="1"/>
</dbReference>
<proteinExistence type="predicted"/>